<accession>A0A1Y6CNR8</accession>
<keyword evidence="2" id="KW-0489">Methyltransferase</keyword>
<organism evidence="2 3">
    <name type="scientific">Pseudobacteriovorax antillogorgiicola</name>
    <dbReference type="NCBI Taxonomy" id="1513793"/>
    <lineage>
        <taxon>Bacteria</taxon>
        <taxon>Pseudomonadati</taxon>
        <taxon>Bdellovibrionota</taxon>
        <taxon>Oligoflexia</taxon>
        <taxon>Oligoflexales</taxon>
        <taxon>Pseudobacteriovoracaceae</taxon>
        <taxon>Pseudobacteriovorax</taxon>
    </lineage>
</organism>
<dbReference type="InterPro" id="IPR041698">
    <property type="entry name" value="Methyltransf_25"/>
</dbReference>
<keyword evidence="2" id="KW-0808">Transferase</keyword>
<proteinExistence type="predicted"/>
<evidence type="ECO:0000313" key="3">
    <source>
        <dbReference type="Proteomes" id="UP000192907"/>
    </source>
</evidence>
<keyword evidence="3" id="KW-1185">Reference proteome</keyword>
<dbReference type="Pfam" id="PF13649">
    <property type="entry name" value="Methyltransf_25"/>
    <property type="match status" value="1"/>
</dbReference>
<evidence type="ECO:0000259" key="1">
    <source>
        <dbReference type="Pfam" id="PF13649"/>
    </source>
</evidence>
<dbReference type="GO" id="GO:0008168">
    <property type="term" value="F:methyltransferase activity"/>
    <property type="evidence" value="ECO:0007669"/>
    <property type="project" value="UniProtKB-KW"/>
</dbReference>
<evidence type="ECO:0000313" key="2">
    <source>
        <dbReference type="EMBL" id="SMF64666.1"/>
    </source>
</evidence>
<dbReference type="Proteomes" id="UP000192907">
    <property type="component" value="Unassembled WGS sequence"/>
</dbReference>
<dbReference type="InterPro" id="IPR029063">
    <property type="entry name" value="SAM-dependent_MTases_sf"/>
</dbReference>
<dbReference type="SUPFAM" id="SSF53335">
    <property type="entry name" value="S-adenosyl-L-methionine-dependent methyltransferases"/>
    <property type="match status" value="1"/>
</dbReference>
<dbReference type="Gene3D" id="3.40.50.150">
    <property type="entry name" value="Vaccinia Virus protein VP39"/>
    <property type="match status" value="1"/>
</dbReference>
<dbReference type="EMBL" id="FWZT01000022">
    <property type="protein sequence ID" value="SMF64666.1"/>
    <property type="molecule type" value="Genomic_DNA"/>
</dbReference>
<sequence>MVELIWHRNGIFLREQAFAEKDRFMRSRILRYYNDFAGRYQKVLPHKTDSWQFLQQFLSSPMQTGSIAPSSGLLAKAMSAGLWHYETGRHLVEYGPGTGALTKRIVHGMPSHSTYTAIEINPGFVESMGRKYPQIDTILGSAENVKALVPQADVVISGLPFFNLPSSFGHKVLEETHGVLAHDGFFRTFMYLPTYSSRKMRLWRAYAQELFPHIETTLVPVNFPPAVVVTLYKSKPVAKIEA</sequence>
<name>A0A1Y6CNR8_9BACT</name>
<protein>
    <submittedName>
        <fullName evidence="2">Phospholipid N-methyltransferase</fullName>
    </submittedName>
</protein>
<dbReference type="STRING" id="1513793.SAMN06296036_12266"/>
<feature type="domain" description="Methyltransferase" evidence="1">
    <location>
        <begin position="93"/>
        <end position="184"/>
    </location>
</feature>
<dbReference type="GO" id="GO:0032259">
    <property type="term" value="P:methylation"/>
    <property type="evidence" value="ECO:0007669"/>
    <property type="project" value="UniProtKB-KW"/>
</dbReference>
<reference evidence="3" key="1">
    <citation type="submission" date="2017-04" db="EMBL/GenBank/DDBJ databases">
        <authorList>
            <person name="Varghese N."/>
            <person name="Submissions S."/>
        </authorList>
    </citation>
    <scope>NUCLEOTIDE SEQUENCE [LARGE SCALE GENOMIC DNA]</scope>
    <source>
        <strain evidence="3">RKEM611</strain>
    </source>
</reference>
<dbReference type="AlphaFoldDB" id="A0A1Y6CNR8"/>
<gene>
    <name evidence="2" type="ORF">SAMN06296036_12266</name>
</gene>